<evidence type="ECO:0000313" key="2">
    <source>
        <dbReference type="Proteomes" id="UP000614996"/>
    </source>
</evidence>
<protein>
    <submittedName>
        <fullName evidence="1">Uncharacterized protein</fullName>
    </submittedName>
</protein>
<dbReference type="EMBL" id="BOPO01000084">
    <property type="protein sequence ID" value="GIL29023.1"/>
    <property type="molecule type" value="Genomic_DNA"/>
</dbReference>
<evidence type="ECO:0000313" key="1">
    <source>
        <dbReference type="EMBL" id="GIL29023.1"/>
    </source>
</evidence>
<keyword evidence="2" id="KW-1185">Reference proteome</keyword>
<accession>A0A8J4ADF9</accession>
<reference evidence="2" key="1">
    <citation type="journal article" date="2021" name="Int. J. Syst. Evol. Microbiol.">
        <title>Actinocatenispora comari sp. nov., an endophytic actinomycete isolated from aerial parts of Comarum salesowianum.</title>
        <authorList>
            <person name="Oyunbileg N."/>
            <person name="Iizaka Y."/>
            <person name="Hamada M."/>
            <person name="Davaapurev B.O."/>
            <person name="Fukumoto A."/>
            <person name="Tsetseg B."/>
            <person name="Kato F."/>
            <person name="Tamura T."/>
            <person name="Batkhuu J."/>
            <person name="Anzai Y."/>
        </authorList>
    </citation>
    <scope>NUCLEOTIDE SEQUENCE [LARGE SCALE GENOMIC DNA]</scope>
    <source>
        <strain evidence="2">NUM-2625</strain>
    </source>
</reference>
<dbReference type="Proteomes" id="UP000614996">
    <property type="component" value="Unassembled WGS sequence"/>
</dbReference>
<dbReference type="RefSeq" id="WP_207126725.1">
    <property type="nucleotide sequence ID" value="NZ_BOPO01000084.1"/>
</dbReference>
<organism evidence="1 2">
    <name type="scientific">Actinocatenispora comari</name>
    <dbReference type="NCBI Taxonomy" id="2807577"/>
    <lineage>
        <taxon>Bacteria</taxon>
        <taxon>Bacillati</taxon>
        <taxon>Actinomycetota</taxon>
        <taxon>Actinomycetes</taxon>
        <taxon>Micromonosporales</taxon>
        <taxon>Micromonosporaceae</taxon>
        <taxon>Actinocatenispora</taxon>
    </lineage>
</organism>
<dbReference type="AlphaFoldDB" id="A0A8J4ADF9"/>
<comment type="caution">
    <text evidence="1">The sequence shown here is derived from an EMBL/GenBank/DDBJ whole genome shotgun (WGS) entry which is preliminary data.</text>
</comment>
<sequence>MKAFGMGHGHGEHGILKYTEPQIAVERVLPVRAPDGRDSARYARLATAGIRLPKRLPGVK</sequence>
<gene>
    <name evidence="1" type="ORF">NUM_42770</name>
</gene>
<proteinExistence type="predicted"/>
<name>A0A8J4ADF9_9ACTN</name>